<evidence type="ECO:0000313" key="7">
    <source>
        <dbReference type="Proteomes" id="UP000175971"/>
    </source>
</evidence>
<evidence type="ECO:0000313" key="6">
    <source>
        <dbReference type="EMBL" id="OEV18421.1"/>
    </source>
</evidence>
<name>A0A1E7LQI1_9ACTN</name>
<dbReference type="OrthoDB" id="2986723at2"/>
<keyword evidence="3" id="KW-0560">Oxidoreductase</keyword>
<organism evidence="6 7">
    <name type="scientific">Streptomyces nanshensis</name>
    <dbReference type="NCBI Taxonomy" id="518642"/>
    <lineage>
        <taxon>Bacteria</taxon>
        <taxon>Bacillati</taxon>
        <taxon>Actinomycetota</taxon>
        <taxon>Actinomycetes</taxon>
        <taxon>Kitasatosporales</taxon>
        <taxon>Streptomycetaceae</taxon>
        <taxon>Streptomyces</taxon>
    </lineage>
</organism>
<keyword evidence="2 5" id="KW-0479">Metal-binding</keyword>
<evidence type="ECO:0000256" key="2">
    <source>
        <dbReference type="ARBA" id="ARBA00022723"/>
    </source>
</evidence>
<reference evidence="6 7" key="1">
    <citation type="journal article" date="2016" name="Front. Microbiol.">
        <title>Comparative Genomics Analysis of Streptomyces Species Reveals Their Adaptation to the Marine Environment and Their Diversity at the Genomic Level.</title>
        <authorList>
            <person name="Tian X."/>
            <person name="Zhang Z."/>
            <person name="Yang T."/>
            <person name="Chen M."/>
            <person name="Li J."/>
            <person name="Chen F."/>
            <person name="Yang J."/>
            <person name="Li W."/>
            <person name="Zhang B."/>
            <person name="Zhang Z."/>
            <person name="Wu J."/>
            <person name="Zhang C."/>
            <person name="Long L."/>
            <person name="Xiao J."/>
        </authorList>
    </citation>
    <scope>NUCLEOTIDE SEQUENCE [LARGE SCALE GENOMIC DNA]</scope>
    <source>
        <strain evidence="6 7">SCSIO M10372</strain>
    </source>
</reference>
<keyword evidence="7" id="KW-1185">Reference proteome</keyword>
<dbReference type="AlphaFoldDB" id="A0A1E7LQI1"/>
<evidence type="ECO:0000256" key="3">
    <source>
        <dbReference type="ARBA" id="ARBA00023002"/>
    </source>
</evidence>
<dbReference type="PIRSF" id="PIRSF019543">
    <property type="entry name" value="Clavaminate_syn"/>
    <property type="match status" value="1"/>
</dbReference>
<evidence type="ECO:0008006" key="8">
    <source>
        <dbReference type="Google" id="ProtNLM"/>
    </source>
</evidence>
<proteinExistence type="inferred from homology"/>
<protein>
    <recommendedName>
        <fullName evidence="8">TauD/TfdA-like domain-containing protein</fullName>
    </recommendedName>
</protein>
<dbReference type="SUPFAM" id="SSF51197">
    <property type="entry name" value="Clavaminate synthase-like"/>
    <property type="match status" value="1"/>
</dbReference>
<dbReference type="Proteomes" id="UP000175971">
    <property type="component" value="Unassembled WGS sequence"/>
</dbReference>
<accession>A0A1E7LQI1</accession>
<dbReference type="InterPro" id="IPR014503">
    <property type="entry name" value="Clavaminate_syn-like"/>
</dbReference>
<sequence>MTTAPADPTTSASTDWRITPEFTFTDEESAALAEAIGTVTANPYRLYDAHAFQIARLVEDGVVPERFRAYVETLADRDRHQEPVVVLKNVPYDREVPVFDFDEPVKSKYELKRTFVAEGFLALFAQLAGTPPIGYLNVNDGDVFQDIYPKRSMQTSQSQKALNAIHFHKDLANHFVRPDQVYMVGMRSNPENEVYTSFVRNIDVIASFTEEELELLRSPQFHTPFDDLTVMGGSLELGEADKHPVIGGEDDLRYFENRTVGVTDAARAIVPKVSATLHALKQRVFIEPGDFVITYNNHTVHAKEVLEVRKPEELRSRWIIKTVNVDDLEPHARHLMPGTRHLVNG</sequence>
<dbReference type="InterPro" id="IPR042098">
    <property type="entry name" value="TauD-like_sf"/>
</dbReference>
<dbReference type="GO" id="GO:0005506">
    <property type="term" value="F:iron ion binding"/>
    <property type="evidence" value="ECO:0007669"/>
    <property type="project" value="InterPro"/>
</dbReference>
<comment type="similarity">
    <text evidence="1">Belongs to the clavaminate synthase family.</text>
</comment>
<dbReference type="RefSeq" id="WP_070202392.1">
    <property type="nucleotide sequence ID" value="NZ_LJGZ01000093.1"/>
</dbReference>
<evidence type="ECO:0000256" key="1">
    <source>
        <dbReference type="ARBA" id="ARBA00008425"/>
    </source>
</evidence>
<dbReference type="Gene3D" id="3.60.130.10">
    <property type="entry name" value="Clavaminate synthase-like"/>
    <property type="match status" value="1"/>
</dbReference>
<evidence type="ECO:0000256" key="4">
    <source>
        <dbReference type="ARBA" id="ARBA00023004"/>
    </source>
</evidence>
<comment type="caution">
    <text evidence="6">The sequence shown here is derived from an EMBL/GenBank/DDBJ whole genome shotgun (WGS) entry which is preliminary data.</text>
</comment>
<gene>
    <name evidence="6" type="ORF">AN221_22195</name>
</gene>
<evidence type="ECO:0000256" key="5">
    <source>
        <dbReference type="PIRSR" id="PIRSR019543-2"/>
    </source>
</evidence>
<feature type="binding site" evidence="5">
    <location>
        <position position="168"/>
    </location>
    <ligand>
        <name>Fe cation</name>
        <dbReference type="ChEBI" id="CHEBI:24875"/>
    </ligand>
</feature>
<keyword evidence="4 5" id="KW-0408">Iron</keyword>
<dbReference type="EMBL" id="LJGZ01000093">
    <property type="protein sequence ID" value="OEV18421.1"/>
    <property type="molecule type" value="Genomic_DNA"/>
</dbReference>
<dbReference type="PATRIC" id="fig|518642.7.peg.6417"/>
<dbReference type="GO" id="GO:0016491">
    <property type="term" value="F:oxidoreductase activity"/>
    <property type="evidence" value="ECO:0007669"/>
    <property type="project" value="UniProtKB-KW"/>
</dbReference>